<protein>
    <recommendedName>
        <fullName evidence="4">YtxH domain-containing protein</fullName>
    </recommendedName>
</protein>
<name>A0AAJ0XI39_HALSE</name>
<accession>A0AAJ0XI39</accession>
<feature type="compositionally biased region" description="Low complexity" evidence="1">
    <location>
        <begin position="48"/>
        <end position="61"/>
    </location>
</feature>
<dbReference type="EMBL" id="NHSF01000078">
    <property type="protein sequence ID" value="MBK5932177.1"/>
    <property type="molecule type" value="Genomic_DNA"/>
</dbReference>
<reference evidence="2" key="1">
    <citation type="submission" date="2017-05" db="EMBL/GenBank/DDBJ databases">
        <authorList>
            <person name="Imhoff J.F."/>
            <person name="Rahn T."/>
            <person name="Kuenzel S."/>
            <person name="Neulinger S.C."/>
        </authorList>
    </citation>
    <scope>NUCLEOTIDE SEQUENCE</scope>
    <source>
        <strain evidence="2">DSM 4395</strain>
    </source>
</reference>
<organism evidence="2 3">
    <name type="scientific">Halochromatium salexigens</name>
    <name type="common">Chromatium salexigens</name>
    <dbReference type="NCBI Taxonomy" id="49447"/>
    <lineage>
        <taxon>Bacteria</taxon>
        <taxon>Pseudomonadati</taxon>
        <taxon>Pseudomonadota</taxon>
        <taxon>Gammaproteobacteria</taxon>
        <taxon>Chromatiales</taxon>
        <taxon>Chromatiaceae</taxon>
        <taxon>Halochromatium</taxon>
    </lineage>
</organism>
<evidence type="ECO:0000313" key="3">
    <source>
        <dbReference type="Proteomes" id="UP001296967"/>
    </source>
</evidence>
<feature type="compositionally biased region" description="Basic and acidic residues" evidence="1">
    <location>
        <begin position="193"/>
        <end position="202"/>
    </location>
</feature>
<feature type="region of interest" description="Disordered" evidence="1">
    <location>
        <begin position="1"/>
        <end position="61"/>
    </location>
</feature>
<dbReference type="Proteomes" id="UP001296967">
    <property type="component" value="Unassembled WGS sequence"/>
</dbReference>
<feature type="region of interest" description="Disordered" evidence="1">
    <location>
        <begin position="103"/>
        <end position="127"/>
    </location>
</feature>
<dbReference type="AlphaFoldDB" id="A0AAJ0XI39"/>
<evidence type="ECO:0000256" key="1">
    <source>
        <dbReference type="SAM" id="MobiDB-lite"/>
    </source>
</evidence>
<proteinExistence type="predicted"/>
<dbReference type="RefSeq" id="WP_201247020.1">
    <property type="nucleotide sequence ID" value="NZ_NHSF01000078.1"/>
</dbReference>
<feature type="region of interest" description="Disordered" evidence="1">
    <location>
        <begin position="190"/>
        <end position="212"/>
    </location>
</feature>
<gene>
    <name evidence="2" type="ORF">CCR82_16970</name>
</gene>
<comment type="caution">
    <text evidence="2">The sequence shown here is derived from an EMBL/GenBank/DDBJ whole genome shotgun (WGS) entry which is preliminary data.</text>
</comment>
<evidence type="ECO:0008006" key="4">
    <source>
        <dbReference type="Google" id="ProtNLM"/>
    </source>
</evidence>
<reference evidence="2" key="2">
    <citation type="journal article" date="2020" name="Microorganisms">
        <title>Osmotic Adaptation and Compatible Solute Biosynthesis of Phototrophic Bacteria as Revealed from Genome Analyses.</title>
        <authorList>
            <person name="Imhoff J.F."/>
            <person name="Rahn T."/>
            <person name="Kunzel S."/>
            <person name="Keller A."/>
            <person name="Neulinger S.C."/>
        </authorList>
    </citation>
    <scope>NUCLEOTIDE SEQUENCE</scope>
    <source>
        <strain evidence="2">DSM 4395</strain>
    </source>
</reference>
<evidence type="ECO:0000313" key="2">
    <source>
        <dbReference type="EMBL" id="MBK5932177.1"/>
    </source>
</evidence>
<keyword evidence="3" id="KW-1185">Reference proteome</keyword>
<feature type="compositionally biased region" description="Gly residues" evidence="1">
    <location>
        <begin position="103"/>
        <end position="120"/>
    </location>
</feature>
<sequence>MSEAERGSNATSNAPQAGDRPAPAGGVGQPHHAEGRPAPAEAPRHPSADPGAYQAPYQGYQAPPYQAGAGYPYPYYPPYPPPGFQAQTPGMMPGYMPGQGGAPMGGHATAGGASGAGAGPGPGPQAGMQQLFEELAQGGNGLNSLTRMLSLDDTEFWKGALVGAAAVLLLTNDQVQDALFKSGAKAKSAVKSGADKLKERASAGDTDSGNDG</sequence>